<dbReference type="PANTHER" id="PTHR45663:SF11">
    <property type="entry name" value="GEO12009P1"/>
    <property type="match status" value="1"/>
</dbReference>
<dbReference type="SUPFAM" id="SSF52833">
    <property type="entry name" value="Thioredoxin-like"/>
    <property type="match status" value="1"/>
</dbReference>
<reference evidence="10 11" key="1">
    <citation type="submission" date="2018-11" db="EMBL/GenBank/DDBJ databases">
        <authorList>
            <person name="Zhou Z."/>
            <person name="Wang G."/>
        </authorList>
    </citation>
    <scope>NUCLEOTIDE SEQUENCE [LARGE SCALE GENOMIC DNA]</scope>
    <source>
        <strain evidence="10 11">KCTC52004</strain>
    </source>
</reference>
<dbReference type="RefSeq" id="WP_124877041.1">
    <property type="nucleotide sequence ID" value="NZ_RQJO01000009.1"/>
</dbReference>
<dbReference type="PRINTS" id="PR00421">
    <property type="entry name" value="THIOREDOXIN"/>
</dbReference>
<organism evidence="10 11">
    <name type="scientific">Larkinella rosea</name>
    <dbReference type="NCBI Taxonomy" id="2025312"/>
    <lineage>
        <taxon>Bacteria</taxon>
        <taxon>Pseudomonadati</taxon>
        <taxon>Bacteroidota</taxon>
        <taxon>Cytophagia</taxon>
        <taxon>Cytophagales</taxon>
        <taxon>Spirosomataceae</taxon>
        <taxon>Larkinella</taxon>
    </lineage>
</organism>
<dbReference type="PIRSF" id="PIRSF000077">
    <property type="entry name" value="Thioredoxin"/>
    <property type="match status" value="1"/>
</dbReference>
<dbReference type="EMBL" id="RQJO01000009">
    <property type="protein sequence ID" value="RRB02879.1"/>
    <property type="molecule type" value="Genomic_DNA"/>
</dbReference>
<keyword evidence="4 8" id="KW-1015">Disulfide bond</keyword>
<evidence type="ECO:0000313" key="11">
    <source>
        <dbReference type="Proteomes" id="UP000271925"/>
    </source>
</evidence>
<feature type="active site" description="Nucleophile" evidence="7">
    <location>
        <position position="38"/>
    </location>
</feature>
<evidence type="ECO:0000256" key="4">
    <source>
        <dbReference type="ARBA" id="ARBA00023157"/>
    </source>
</evidence>
<dbReference type="Proteomes" id="UP000271925">
    <property type="component" value="Unassembled WGS sequence"/>
</dbReference>
<feature type="active site" description="Nucleophile" evidence="7">
    <location>
        <position position="35"/>
    </location>
</feature>
<dbReference type="CDD" id="cd02947">
    <property type="entry name" value="TRX_family"/>
    <property type="match status" value="1"/>
</dbReference>
<dbReference type="InterPro" id="IPR005746">
    <property type="entry name" value="Thioredoxin"/>
</dbReference>
<comment type="similarity">
    <text evidence="1 6">Belongs to the thioredoxin family.</text>
</comment>
<evidence type="ECO:0000313" key="10">
    <source>
        <dbReference type="EMBL" id="RRB02879.1"/>
    </source>
</evidence>
<dbReference type="InterPro" id="IPR017937">
    <property type="entry name" value="Thioredoxin_CS"/>
</dbReference>
<comment type="caution">
    <text evidence="10">The sequence shown here is derived from an EMBL/GenBank/DDBJ whole genome shotgun (WGS) entry which is preliminary data.</text>
</comment>
<evidence type="ECO:0000256" key="7">
    <source>
        <dbReference type="PIRSR" id="PIRSR000077-1"/>
    </source>
</evidence>
<gene>
    <name evidence="10" type="ORF">EHT25_20800</name>
</gene>
<feature type="site" description="Contributes to redox potential value" evidence="7">
    <location>
        <position position="37"/>
    </location>
</feature>
<dbReference type="InterPro" id="IPR013766">
    <property type="entry name" value="Thioredoxin_domain"/>
</dbReference>
<feature type="domain" description="Thioredoxin" evidence="9">
    <location>
        <begin position="1"/>
        <end position="111"/>
    </location>
</feature>
<dbReference type="GO" id="GO:0005737">
    <property type="term" value="C:cytoplasm"/>
    <property type="evidence" value="ECO:0007669"/>
    <property type="project" value="TreeGrafter"/>
</dbReference>
<keyword evidence="2" id="KW-0813">Transport</keyword>
<dbReference type="OrthoDB" id="9790390at2"/>
<dbReference type="PROSITE" id="PS51352">
    <property type="entry name" value="THIOREDOXIN_2"/>
    <property type="match status" value="1"/>
</dbReference>
<dbReference type="PROSITE" id="PS00194">
    <property type="entry name" value="THIOREDOXIN_1"/>
    <property type="match status" value="1"/>
</dbReference>
<evidence type="ECO:0000259" key="9">
    <source>
        <dbReference type="PROSITE" id="PS51352"/>
    </source>
</evidence>
<feature type="site" description="Deprotonates C-terminal active site Cys" evidence="7">
    <location>
        <position position="29"/>
    </location>
</feature>
<accession>A0A3P1BP99</accession>
<evidence type="ECO:0000256" key="1">
    <source>
        <dbReference type="ARBA" id="ARBA00008987"/>
    </source>
</evidence>
<evidence type="ECO:0000256" key="6">
    <source>
        <dbReference type="PIRNR" id="PIRNR000077"/>
    </source>
</evidence>
<sequence>MNTENTKAVYATDQNWDDLITKPGVLLVDFSAEWCPPCRRLEPIVHELAVDFTGTATVATVDVEMNPVVTARYKVRNMPTILVFKDGELVDRQIGLTSKQVLANMIENHIQEPLVVDRDF</sequence>
<dbReference type="PANTHER" id="PTHR45663">
    <property type="entry name" value="GEO12009P1"/>
    <property type="match status" value="1"/>
</dbReference>
<evidence type="ECO:0000256" key="8">
    <source>
        <dbReference type="PIRSR" id="PIRSR000077-4"/>
    </source>
</evidence>
<evidence type="ECO:0000256" key="5">
    <source>
        <dbReference type="ARBA" id="ARBA00023284"/>
    </source>
</evidence>
<dbReference type="GO" id="GO:0015035">
    <property type="term" value="F:protein-disulfide reductase activity"/>
    <property type="evidence" value="ECO:0007669"/>
    <property type="project" value="InterPro"/>
</dbReference>
<dbReference type="Pfam" id="PF00085">
    <property type="entry name" value="Thioredoxin"/>
    <property type="match status" value="1"/>
</dbReference>
<dbReference type="Gene3D" id="3.40.30.10">
    <property type="entry name" value="Glutaredoxin"/>
    <property type="match status" value="1"/>
</dbReference>
<keyword evidence="11" id="KW-1185">Reference proteome</keyword>
<protein>
    <recommendedName>
        <fullName evidence="6">Thioredoxin</fullName>
    </recommendedName>
</protein>
<keyword evidence="5 8" id="KW-0676">Redox-active center</keyword>
<keyword evidence="3" id="KW-0249">Electron transport</keyword>
<proteinExistence type="inferred from homology"/>
<dbReference type="InterPro" id="IPR036249">
    <property type="entry name" value="Thioredoxin-like_sf"/>
</dbReference>
<feature type="site" description="Contributes to redox potential value" evidence="7">
    <location>
        <position position="36"/>
    </location>
</feature>
<evidence type="ECO:0000256" key="2">
    <source>
        <dbReference type="ARBA" id="ARBA00022448"/>
    </source>
</evidence>
<name>A0A3P1BP99_9BACT</name>
<evidence type="ECO:0000256" key="3">
    <source>
        <dbReference type="ARBA" id="ARBA00022982"/>
    </source>
</evidence>
<dbReference type="AlphaFoldDB" id="A0A3P1BP99"/>
<feature type="disulfide bond" description="Redox-active" evidence="8">
    <location>
        <begin position="35"/>
        <end position="38"/>
    </location>
</feature>